<evidence type="ECO:0000313" key="2">
    <source>
        <dbReference type="EMBL" id="EIJ88675.1"/>
    </source>
</evidence>
<dbReference type="Proteomes" id="UP000002872">
    <property type="component" value="Unassembled WGS sequence"/>
</dbReference>
<dbReference type="HOGENOM" id="CLU_315691_0_0_1"/>
<dbReference type="InterPro" id="IPR053118">
    <property type="entry name" value="HPI-Adhesin/Ser-rich"/>
</dbReference>
<name>I3EHH8_NEMP3</name>
<reference evidence="2" key="1">
    <citation type="submission" date="2011-01" db="EMBL/GenBank/DDBJ databases">
        <title>The Genome Sequence of Nematocida parisii strain ERTm3.</title>
        <authorList>
            <consortium name="The Broad Institute Genome Sequencing Platform"/>
            <consortium name="The Broad Institute Genome Sequencing Center for Infectious Disease"/>
            <person name="Cuomo C."/>
            <person name="Troemel E."/>
            <person name="Young S.K."/>
            <person name="Zeng Q."/>
            <person name="Gargeya S."/>
            <person name="Fitzgerald M."/>
            <person name="Haas B."/>
            <person name="Abouelleil A."/>
            <person name="Alvarado L."/>
            <person name="Arachchi H.M."/>
            <person name="Berlin A."/>
            <person name="Chapman S.B."/>
            <person name="Gearin G."/>
            <person name="Goldberg J."/>
            <person name="Griggs A."/>
            <person name="Gujja S."/>
            <person name="Hansen M."/>
            <person name="Heiman D."/>
            <person name="Howarth C."/>
            <person name="Larimer J."/>
            <person name="Lui A."/>
            <person name="MacDonald P.J.P."/>
            <person name="McCowen C."/>
            <person name="Montmayeur A."/>
            <person name="Murphy C."/>
            <person name="Neiman D."/>
            <person name="Pearson M."/>
            <person name="Priest M."/>
            <person name="Roberts A."/>
            <person name="Saif S."/>
            <person name="Shea T."/>
            <person name="Sisk P."/>
            <person name="Stolte C."/>
            <person name="Sykes S."/>
            <person name="Wortman J."/>
            <person name="Nusbaum C."/>
            <person name="Birren B."/>
        </authorList>
    </citation>
    <scope>NUCLEOTIDE SEQUENCE</scope>
    <source>
        <strain evidence="2">ERTm3</strain>
    </source>
</reference>
<accession>I3EHH8</accession>
<organism evidence="2 3">
    <name type="scientific">Nematocida parisii (strain ERTm3)</name>
    <name type="common">Nematode killer fungus</name>
    <dbReference type="NCBI Taxonomy" id="935791"/>
    <lineage>
        <taxon>Eukaryota</taxon>
        <taxon>Fungi</taxon>
        <taxon>Fungi incertae sedis</taxon>
        <taxon>Microsporidia</taxon>
        <taxon>Nematocida</taxon>
    </lineage>
</organism>
<evidence type="ECO:0000313" key="3">
    <source>
        <dbReference type="Proteomes" id="UP000002872"/>
    </source>
</evidence>
<protein>
    <submittedName>
        <fullName evidence="2">Uncharacterized protein</fullName>
    </submittedName>
</protein>
<dbReference type="PANTHER" id="PTHR36144:SF6">
    <property type="entry name" value="S-ANTIGEN PROTEIN"/>
    <property type="match status" value="1"/>
</dbReference>
<keyword evidence="1" id="KW-0472">Membrane</keyword>
<dbReference type="STRING" id="935791.I3EHH8"/>
<proteinExistence type="predicted"/>
<feature type="transmembrane region" description="Helical" evidence="1">
    <location>
        <begin position="12"/>
        <end position="33"/>
    </location>
</feature>
<keyword evidence="1" id="KW-0812">Transmembrane</keyword>
<sequence length="925" mass="108840">MPNVNNLKILRIVCFLVVITLIGLYIILMWWIVTKTKEIPVNVELGNQERIELGNQESVELGNQESVELGNQERMELDNQESVGLDNQESVELDNQESVEIDNQESVEIDNQESVGLDNQESVGLDNQESVEIDNQEWAGLGNEEWMGLCDEDLQIRRGRYIEILKKRRILNNTDSDNSELEILSEAEKLDIQNDIRLAENLQFNTYLYLNDLLRTEDEKRNAVYNSYLNNKNESMLKFAVGLGKSFQERMILINEIARSYQDAQDDSICIYSYISEIKDFDWDFFIQLSTFLSVHAPVTYKERSETEEYKRNQQIPEYTSGDVLVNLWKYSDDICRYDFDLNWFEHFEIDVFIKDMERSQEFEFSINQFESVGLQEIYNNSPLFKTELSVLFHALYSIFSIPEVVHDLRFVFSTELLDSIIYNMQRNPSRLNAMITAMKLNNMPAIKVHIKNMILLIQSLIGLLCRFVDPYDVHIGNVSQENLIFITLLHMRKFFFVYSLVNVNATMKMATHARIYNDIYNILCIAYEFSPLLYNGKELWGKRVIRQNRYELCRIKKSIDKMKLPTAGKYSTIESSPLTIKYVPANQYFLVYFVDNLHHTRRPVYIPDGYINISAEHIIMHISKVYDIDYKLIHAFRYCMEDSCWDYIEYPTFYEIKYKSNSKIIVFYYIPETLNPREVNDLMFVEFKIQKATKENGEADKNIIPLPLFLNKFYVSMLKMSGHSYQNNISEEPPMPINRLDSVKKTRPYVYAFNSSNKLLTFYQHLYIDCARDESKIRCDVDHLIATHTHKYICYGKSHEDSYVEFYSRKVMKNEYYSIIIDATMQPMVAYRLEDQNNHRALIYSVKSRNSNGYFTSIYSNVFNKFISPVFFYKTNSRIACLELRSLLFAEPGNKAPVFMIFQPVRQNIINDMGLISFSLFQLL</sequence>
<dbReference type="VEuPathDB" id="MicrosporidiaDB:NEQG_01365"/>
<dbReference type="InParanoid" id="I3EHH8"/>
<keyword evidence="3" id="KW-1185">Reference proteome</keyword>
<evidence type="ECO:0000256" key="1">
    <source>
        <dbReference type="SAM" id="Phobius"/>
    </source>
</evidence>
<gene>
    <name evidence="2" type="ORF">NEQG_01365</name>
</gene>
<dbReference type="OrthoDB" id="6162803at2759"/>
<dbReference type="AlphaFoldDB" id="I3EHH8"/>
<keyword evidence="1" id="KW-1133">Transmembrane helix</keyword>
<dbReference type="PANTHER" id="PTHR36144">
    <property type="entry name" value="S-ANTIGEN PROTEIN"/>
    <property type="match status" value="1"/>
</dbReference>
<dbReference type="EMBL" id="GL870878">
    <property type="protein sequence ID" value="EIJ88675.1"/>
    <property type="molecule type" value="Genomic_DNA"/>
</dbReference>